<gene>
    <name evidence="4 6 7" type="primary">rplM</name>
    <name evidence="7" type="ORF">H9892_05240</name>
</gene>
<keyword evidence="2 4" id="KW-0689">Ribosomal protein</keyword>
<proteinExistence type="inferred from homology"/>
<dbReference type="NCBIfam" id="TIGR01066">
    <property type="entry name" value="rplM_bact"/>
    <property type="match status" value="1"/>
</dbReference>
<comment type="caution">
    <text evidence="7">The sequence shown here is derived from an EMBL/GenBank/DDBJ whole genome shotgun (WGS) entry which is preliminary data.</text>
</comment>
<dbReference type="CDD" id="cd00392">
    <property type="entry name" value="Ribosomal_L13"/>
    <property type="match status" value="1"/>
</dbReference>
<dbReference type="EMBL" id="DXHS01000081">
    <property type="protein sequence ID" value="HIW02726.1"/>
    <property type="molecule type" value="Genomic_DNA"/>
</dbReference>
<dbReference type="GO" id="GO:0017148">
    <property type="term" value="P:negative regulation of translation"/>
    <property type="evidence" value="ECO:0007669"/>
    <property type="project" value="TreeGrafter"/>
</dbReference>
<dbReference type="PANTHER" id="PTHR11545:SF2">
    <property type="entry name" value="LARGE RIBOSOMAL SUBUNIT PROTEIN UL13M"/>
    <property type="match status" value="1"/>
</dbReference>
<evidence type="ECO:0000256" key="1">
    <source>
        <dbReference type="ARBA" id="ARBA00006227"/>
    </source>
</evidence>
<dbReference type="PROSITE" id="PS00783">
    <property type="entry name" value="RIBOSOMAL_L13"/>
    <property type="match status" value="1"/>
</dbReference>
<dbReference type="PANTHER" id="PTHR11545">
    <property type="entry name" value="RIBOSOMAL PROTEIN L13"/>
    <property type="match status" value="1"/>
</dbReference>
<dbReference type="Proteomes" id="UP000823990">
    <property type="component" value="Unassembled WGS sequence"/>
</dbReference>
<evidence type="ECO:0000256" key="4">
    <source>
        <dbReference type="HAMAP-Rule" id="MF_01366"/>
    </source>
</evidence>
<evidence type="ECO:0000313" key="7">
    <source>
        <dbReference type="EMBL" id="HIW02726.1"/>
    </source>
</evidence>
<dbReference type="InterPro" id="IPR023563">
    <property type="entry name" value="Ribosomal_uL13_CS"/>
</dbReference>
<sequence length="165" mass="18273">MAENKTTVKAARPGRTITATLDPAKKDSPAYVEKKWYVADGEGMPLGRLASQVAAVLRGKNKPLFTPNMDCGDYVIVINSDKVVLTGKKLEQKMKRTHSGYMGGLKEKSYKMYMAESSDKAVYDAVKGMLPKNSLGRQMLKKLRVYKDASHGHEAQKPEILPLVK</sequence>
<dbReference type="Gene3D" id="3.90.1180.10">
    <property type="entry name" value="Ribosomal protein L13"/>
    <property type="match status" value="1"/>
</dbReference>
<dbReference type="HAMAP" id="MF_01366">
    <property type="entry name" value="Ribosomal_uL13"/>
    <property type="match status" value="1"/>
</dbReference>
<accession>A0A9D1Q0Y8</accession>
<keyword evidence="3 4" id="KW-0687">Ribonucleoprotein</keyword>
<dbReference type="GO" id="GO:0006412">
    <property type="term" value="P:translation"/>
    <property type="evidence" value="ECO:0007669"/>
    <property type="project" value="UniProtKB-UniRule"/>
</dbReference>
<evidence type="ECO:0000256" key="5">
    <source>
        <dbReference type="RuleBase" id="RU003877"/>
    </source>
</evidence>
<name>A0A9D1Q0Y8_9FIRM</name>
<comment type="similarity">
    <text evidence="1 4 5">Belongs to the universal ribosomal protein uL13 family.</text>
</comment>
<dbReference type="InterPro" id="IPR005822">
    <property type="entry name" value="Ribosomal_uL13"/>
</dbReference>
<dbReference type="Pfam" id="PF00572">
    <property type="entry name" value="Ribosomal_L13"/>
    <property type="match status" value="1"/>
</dbReference>
<evidence type="ECO:0000256" key="6">
    <source>
        <dbReference type="RuleBase" id="RU003878"/>
    </source>
</evidence>
<dbReference type="SUPFAM" id="SSF52161">
    <property type="entry name" value="Ribosomal protein L13"/>
    <property type="match status" value="1"/>
</dbReference>
<organism evidence="7 8">
    <name type="scientific">Candidatus Protoclostridium stercorigallinarum</name>
    <dbReference type="NCBI Taxonomy" id="2838741"/>
    <lineage>
        <taxon>Bacteria</taxon>
        <taxon>Bacillati</taxon>
        <taxon>Bacillota</taxon>
        <taxon>Clostridia</taxon>
        <taxon>Candidatus Protoclostridium</taxon>
    </lineage>
</organism>
<evidence type="ECO:0000256" key="3">
    <source>
        <dbReference type="ARBA" id="ARBA00023274"/>
    </source>
</evidence>
<protein>
    <recommendedName>
        <fullName evidence="4">Large ribosomal subunit protein uL13</fullName>
    </recommendedName>
</protein>
<reference evidence="7" key="2">
    <citation type="submission" date="2021-04" db="EMBL/GenBank/DDBJ databases">
        <authorList>
            <person name="Gilroy R."/>
        </authorList>
    </citation>
    <scope>NUCLEOTIDE SEQUENCE</scope>
    <source>
        <strain evidence="7">12435</strain>
    </source>
</reference>
<dbReference type="GO" id="GO:0022625">
    <property type="term" value="C:cytosolic large ribosomal subunit"/>
    <property type="evidence" value="ECO:0007669"/>
    <property type="project" value="TreeGrafter"/>
</dbReference>
<evidence type="ECO:0000256" key="2">
    <source>
        <dbReference type="ARBA" id="ARBA00022980"/>
    </source>
</evidence>
<comment type="function">
    <text evidence="4 6">This protein is one of the early assembly proteins of the 50S ribosomal subunit, although it is not seen to bind rRNA by itself. It is important during the early stages of 50S assembly.</text>
</comment>
<dbReference type="GO" id="GO:0003735">
    <property type="term" value="F:structural constituent of ribosome"/>
    <property type="evidence" value="ECO:0007669"/>
    <property type="project" value="InterPro"/>
</dbReference>
<comment type="subunit">
    <text evidence="4">Part of the 50S ribosomal subunit.</text>
</comment>
<dbReference type="InterPro" id="IPR036899">
    <property type="entry name" value="Ribosomal_uL13_sf"/>
</dbReference>
<reference evidence="7" key="1">
    <citation type="journal article" date="2021" name="PeerJ">
        <title>Extensive microbial diversity within the chicken gut microbiome revealed by metagenomics and culture.</title>
        <authorList>
            <person name="Gilroy R."/>
            <person name="Ravi A."/>
            <person name="Getino M."/>
            <person name="Pursley I."/>
            <person name="Horton D.L."/>
            <person name="Alikhan N.F."/>
            <person name="Baker D."/>
            <person name="Gharbi K."/>
            <person name="Hall N."/>
            <person name="Watson M."/>
            <person name="Adriaenssens E.M."/>
            <person name="Foster-Nyarko E."/>
            <person name="Jarju S."/>
            <person name="Secka A."/>
            <person name="Antonio M."/>
            <person name="Oren A."/>
            <person name="Chaudhuri R.R."/>
            <person name="La Ragione R."/>
            <person name="Hildebrand F."/>
            <person name="Pallen M.J."/>
        </authorList>
    </citation>
    <scope>NUCLEOTIDE SEQUENCE</scope>
    <source>
        <strain evidence="7">12435</strain>
    </source>
</reference>
<evidence type="ECO:0000313" key="8">
    <source>
        <dbReference type="Proteomes" id="UP000823990"/>
    </source>
</evidence>
<dbReference type="InterPro" id="IPR005823">
    <property type="entry name" value="Ribosomal_uL13_bac-type"/>
</dbReference>
<dbReference type="GO" id="GO:0003729">
    <property type="term" value="F:mRNA binding"/>
    <property type="evidence" value="ECO:0007669"/>
    <property type="project" value="TreeGrafter"/>
</dbReference>
<dbReference type="AlphaFoldDB" id="A0A9D1Q0Y8"/>